<organism evidence="1">
    <name type="scientific">marine sediment metagenome</name>
    <dbReference type="NCBI Taxonomy" id="412755"/>
    <lineage>
        <taxon>unclassified sequences</taxon>
        <taxon>metagenomes</taxon>
        <taxon>ecological metagenomes</taxon>
    </lineage>
</organism>
<name>X1CNP1_9ZZZZ</name>
<accession>X1CNP1</accession>
<comment type="caution">
    <text evidence="1">The sequence shown here is derived from an EMBL/GenBank/DDBJ whole genome shotgun (WGS) entry which is preliminary data.</text>
</comment>
<reference evidence="1" key="1">
    <citation type="journal article" date="2014" name="Front. Microbiol.">
        <title>High frequency of phylogenetically diverse reductive dehalogenase-homologous genes in deep subseafloor sedimentary metagenomes.</title>
        <authorList>
            <person name="Kawai M."/>
            <person name="Futagami T."/>
            <person name="Toyoda A."/>
            <person name="Takaki Y."/>
            <person name="Nishi S."/>
            <person name="Hori S."/>
            <person name="Arai W."/>
            <person name="Tsubouchi T."/>
            <person name="Morono Y."/>
            <person name="Uchiyama I."/>
            <person name="Ito T."/>
            <person name="Fujiyama A."/>
            <person name="Inagaki F."/>
            <person name="Takami H."/>
        </authorList>
    </citation>
    <scope>NUCLEOTIDE SEQUENCE</scope>
    <source>
        <strain evidence="1">Expedition CK06-06</strain>
    </source>
</reference>
<dbReference type="InterPro" id="IPR010373">
    <property type="entry name" value="DUF968"/>
</dbReference>
<dbReference type="AlphaFoldDB" id="X1CNP1"/>
<protein>
    <recommendedName>
        <fullName evidence="2">HNH nuclease domain-containing protein</fullName>
    </recommendedName>
</protein>
<feature type="non-terminal residue" evidence="1">
    <location>
        <position position="76"/>
    </location>
</feature>
<dbReference type="Pfam" id="PF06147">
    <property type="entry name" value="DUF968"/>
    <property type="match status" value="1"/>
</dbReference>
<evidence type="ECO:0008006" key="2">
    <source>
        <dbReference type="Google" id="ProtNLM"/>
    </source>
</evidence>
<gene>
    <name evidence="1" type="ORF">S01H4_61334</name>
</gene>
<sequence length="76" mass="8754">MTHPKYILVKDPEYLKWIREQGCAICGAPSEPHHMWHSGGALCNDNLAVPLCREHHTDYHQMGIETWGDARKLFIV</sequence>
<proteinExistence type="predicted"/>
<dbReference type="EMBL" id="BART01036345">
    <property type="protein sequence ID" value="GAH10031.1"/>
    <property type="molecule type" value="Genomic_DNA"/>
</dbReference>
<evidence type="ECO:0000313" key="1">
    <source>
        <dbReference type="EMBL" id="GAH10031.1"/>
    </source>
</evidence>